<dbReference type="AlphaFoldDB" id="A1ZT83"/>
<dbReference type="InterPro" id="IPR008274">
    <property type="entry name" value="AldOxase/xan_DH_MoCoBD1"/>
</dbReference>
<dbReference type="Gene3D" id="3.90.1170.50">
    <property type="entry name" value="Aldehyde oxidase/xanthine dehydrogenase, a/b hammerhead"/>
    <property type="match status" value="1"/>
</dbReference>
<dbReference type="Proteomes" id="UP000004095">
    <property type="component" value="Unassembled WGS sequence"/>
</dbReference>
<dbReference type="InterPro" id="IPR012368">
    <property type="entry name" value="OxRdtase_Mopterin-bd_su_IorB"/>
</dbReference>
<keyword evidence="3" id="KW-1185">Reference proteome</keyword>
<comment type="caution">
    <text evidence="2">The sequence shown here is derived from an EMBL/GenBank/DDBJ whole genome shotgun (WGS) entry which is preliminary data.</text>
</comment>
<dbReference type="Pfam" id="PF02738">
    <property type="entry name" value="MoCoBD_1"/>
    <property type="match status" value="1"/>
</dbReference>
<accession>A1ZT83</accession>
<dbReference type="InterPro" id="IPR052516">
    <property type="entry name" value="N-heterocyclic_Hydroxylase"/>
</dbReference>
<dbReference type="GO" id="GO:0016491">
    <property type="term" value="F:oxidoreductase activity"/>
    <property type="evidence" value="ECO:0007669"/>
    <property type="project" value="InterPro"/>
</dbReference>
<organism evidence="2 3">
    <name type="scientific">Microscilla marina ATCC 23134</name>
    <dbReference type="NCBI Taxonomy" id="313606"/>
    <lineage>
        <taxon>Bacteria</taxon>
        <taxon>Pseudomonadati</taxon>
        <taxon>Bacteroidota</taxon>
        <taxon>Cytophagia</taxon>
        <taxon>Cytophagales</taxon>
        <taxon>Microscillaceae</taxon>
        <taxon>Microscilla</taxon>
    </lineage>
</organism>
<name>A1ZT83_MICM2</name>
<feature type="domain" description="Aldehyde oxidase/xanthine dehydrogenase a/b hammerhead" evidence="1">
    <location>
        <begin position="210"/>
        <end position="293"/>
    </location>
</feature>
<dbReference type="PANTHER" id="PTHR47495">
    <property type="entry name" value="ALDEHYDE DEHYDROGENASE"/>
    <property type="match status" value="1"/>
</dbReference>
<gene>
    <name evidence="2" type="ORF">M23134_07068</name>
</gene>
<dbReference type="PANTHER" id="PTHR47495:SF2">
    <property type="entry name" value="ALDEHYDE DEHYDROGENASE"/>
    <property type="match status" value="1"/>
</dbReference>
<dbReference type="InterPro" id="IPR037165">
    <property type="entry name" value="AldOxase/xan_DH_Mopterin-bd_sf"/>
</dbReference>
<dbReference type="EMBL" id="AAWS01000034">
    <property type="protein sequence ID" value="EAY26473.1"/>
    <property type="molecule type" value="Genomic_DNA"/>
</dbReference>
<evidence type="ECO:0000313" key="2">
    <source>
        <dbReference type="EMBL" id="EAY26473.1"/>
    </source>
</evidence>
<dbReference type="InterPro" id="IPR019546">
    <property type="entry name" value="TAT_signal_bac_arc"/>
</dbReference>
<dbReference type="Gene3D" id="3.30.365.10">
    <property type="entry name" value="Aldehyde oxidase/xanthine dehydrogenase, molybdopterin binding domain"/>
    <property type="match status" value="4"/>
</dbReference>
<dbReference type="PIRSF" id="PIRSF036389">
    <property type="entry name" value="IOR_B"/>
    <property type="match status" value="1"/>
</dbReference>
<dbReference type="eggNOG" id="COG1529">
    <property type="taxonomic scope" value="Bacteria"/>
</dbReference>
<dbReference type="InterPro" id="IPR046867">
    <property type="entry name" value="AldOxase/xan_DH_MoCoBD2"/>
</dbReference>
<dbReference type="SUPFAM" id="SSF56003">
    <property type="entry name" value="Molybdenum cofactor-binding domain"/>
    <property type="match status" value="2"/>
</dbReference>
<evidence type="ECO:0000259" key="1">
    <source>
        <dbReference type="SMART" id="SM01008"/>
    </source>
</evidence>
<reference evidence="2 3" key="1">
    <citation type="submission" date="2007-01" db="EMBL/GenBank/DDBJ databases">
        <authorList>
            <person name="Haygood M."/>
            <person name="Podell S."/>
            <person name="Anderson C."/>
            <person name="Hopkinson B."/>
            <person name="Roe K."/>
            <person name="Barbeau K."/>
            <person name="Gaasterland T."/>
            <person name="Ferriera S."/>
            <person name="Johnson J."/>
            <person name="Kravitz S."/>
            <person name="Beeson K."/>
            <person name="Sutton G."/>
            <person name="Rogers Y.-H."/>
            <person name="Friedman R."/>
            <person name="Frazier M."/>
            <person name="Venter J.C."/>
        </authorList>
    </citation>
    <scope>NUCLEOTIDE SEQUENCE [LARGE SCALE GENOMIC DNA]</scope>
    <source>
        <strain evidence="2 3">ATCC 23134</strain>
    </source>
</reference>
<sequence length="732" mass="80303">MPETEPNPMMEKKLNRRNFIKSSAVAGGAFVLSFSMPWGNKLMAEPAKVHEMNAFLKIAKDGTITIMAKNPEIGQGVKTSLPMIIAEELCADWRKINVVQADLDSKYGPQGAGGSTAINRHWKPLRKVGATAREMLLEAAAKKWGIDKKLCYAESGTIKNKKNRKKLSFGELAETAAQVPVPKDPALKPDKDFNLVGSFKTGVDNHDLVQGKVTYGLDAQPKNMVYAMIERSPVFGGTVASYNDAEAKKVKGVLNIIAIKEGTTTQSVAIIAKNTWAAIKARKVLQVKWDTKGNEKHSSESYDKAFKAAVAKDNKNLRNDGDVDKAFKEATKVLEATYEVPFATHAPMEPMNCTVLVTKDRCEIWAPTQSPGRAASIAKKITGLKAAQIQVHMLRSGGGFGRRSNGDFVKETVYLANELKQPVKLVWTREDDNRFGFYRPASMHKVKAALNKEGKLSAWKIQCAGASVAKFFSPKLAPHRFDIYPDNFPAQFIPNFQMQYTAVDTYMPLWFWRAPGHNTTAFVDQSFLDELAHAAKKDPLKFRLELLGSNSKDYQYKGHGGPTFNNARLRGVLELAAKKAGWGKKMPKGSAQGIAVHFTFGTYTALVADVSVDKEGYVKVHKVVAAVDCGKVVNMSGAKAQIEGGIIDGLSTMMNAEITLKNGAVQQSNFHDYKLLRIKDAPDVEVHFVKSDKDPQGLGEMSLPPLAPAVGNAIFAATGKRVRKLPLKDMKV</sequence>
<evidence type="ECO:0000313" key="3">
    <source>
        <dbReference type="Proteomes" id="UP000004095"/>
    </source>
</evidence>
<dbReference type="InterPro" id="IPR006311">
    <property type="entry name" value="TAT_signal"/>
</dbReference>
<dbReference type="NCBIfam" id="TIGR01409">
    <property type="entry name" value="TAT_signal_seq"/>
    <property type="match status" value="1"/>
</dbReference>
<dbReference type="InterPro" id="IPR000674">
    <property type="entry name" value="Ald_Oxase/Xan_DH_a/b"/>
</dbReference>
<proteinExistence type="predicted"/>
<dbReference type="PROSITE" id="PS51318">
    <property type="entry name" value="TAT"/>
    <property type="match status" value="1"/>
</dbReference>
<protein>
    <submittedName>
        <fullName evidence="2">Aldehyde oxidase</fullName>
    </submittedName>
</protein>
<dbReference type="SMART" id="SM01008">
    <property type="entry name" value="Ald_Xan_dh_C"/>
    <property type="match status" value="1"/>
</dbReference>
<dbReference type="Pfam" id="PF20256">
    <property type="entry name" value="MoCoBD_2"/>
    <property type="match status" value="2"/>
</dbReference>